<sequence>MFWNRSFVVRSGGTRETLGKVPESLGVGCDTSQNGDYSSRLICASRAKQLYCPSYKTLRNISKSLELAPSRVVTEIAVAQRQSLSCTRTDHPSNIVASTWTNRDEAQREAAREKAVEEAANKKAEQEAARKKVEADIAAAKEEAESQPIIAEYLPKVHERMAAARSKYPQLRPSLSTTAPQPSHLS</sequence>
<gene>
    <name evidence="3" type="ORF">L207DRAFT_641455</name>
</gene>
<feature type="region of interest" description="Disordered" evidence="2">
    <location>
        <begin position="164"/>
        <end position="186"/>
    </location>
</feature>
<reference evidence="3 4" key="1">
    <citation type="submission" date="2016-04" db="EMBL/GenBank/DDBJ databases">
        <title>A degradative enzymes factory behind the ericoid mycorrhizal symbiosis.</title>
        <authorList>
            <consortium name="DOE Joint Genome Institute"/>
            <person name="Martino E."/>
            <person name="Morin E."/>
            <person name="Grelet G."/>
            <person name="Kuo A."/>
            <person name="Kohler A."/>
            <person name="Daghino S."/>
            <person name="Barry K."/>
            <person name="Choi C."/>
            <person name="Cichocki N."/>
            <person name="Clum A."/>
            <person name="Copeland A."/>
            <person name="Hainaut M."/>
            <person name="Haridas S."/>
            <person name="Labutti K."/>
            <person name="Lindquist E."/>
            <person name="Lipzen A."/>
            <person name="Khouja H.-R."/>
            <person name="Murat C."/>
            <person name="Ohm R."/>
            <person name="Olson A."/>
            <person name="Spatafora J."/>
            <person name="Veneault-Fourrey C."/>
            <person name="Henrissat B."/>
            <person name="Grigoriev I."/>
            <person name="Martin F."/>
            <person name="Perotto S."/>
        </authorList>
    </citation>
    <scope>NUCLEOTIDE SEQUENCE [LARGE SCALE GENOMIC DNA]</scope>
    <source>
        <strain evidence="3 4">F</strain>
    </source>
</reference>
<evidence type="ECO:0000256" key="2">
    <source>
        <dbReference type="SAM" id="MobiDB-lite"/>
    </source>
</evidence>
<keyword evidence="1" id="KW-0175">Coiled coil</keyword>
<protein>
    <submittedName>
        <fullName evidence="3">Uncharacterized protein</fullName>
    </submittedName>
</protein>
<accession>A0A2J6QXB1</accession>
<dbReference type="EMBL" id="KZ613965">
    <property type="protein sequence ID" value="PMD30895.1"/>
    <property type="molecule type" value="Genomic_DNA"/>
</dbReference>
<keyword evidence="4" id="KW-1185">Reference proteome</keyword>
<evidence type="ECO:0000313" key="4">
    <source>
        <dbReference type="Proteomes" id="UP000235786"/>
    </source>
</evidence>
<dbReference type="AlphaFoldDB" id="A0A2J6QXB1"/>
<proteinExistence type="predicted"/>
<name>A0A2J6QXB1_HYAVF</name>
<dbReference type="Proteomes" id="UP000235786">
    <property type="component" value="Unassembled WGS sequence"/>
</dbReference>
<feature type="coiled-coil region" evidence="1">
    <location>
        <begin position="103"/>
        <end position="143"/>
    </location>
</feature>
<organism evidence="3 4">
    <name type="scientific">Hyaloscypha variabilis (strain UAMH 11265 / GT02V1 / F)</name>
    <name type="common">Meliniomyces variabilis</name>
    <dbReference type="NCBI Taxonomy" id="1149755"/>
    <lineage>
        <taxon>Eukaryota</taxon>
        <taxon>Fungi</taxon>
        <taxon>Dikarya</taxon>
        <taxon>Ascomycota</taxon>
        <taxon>Pezizomycotina</taxon>
        <taxon>Leotiomycetes</taxon>
        <taxon>Helotiales</taxon>
        <taxon>Hyaloscyphaceae</taxon>
        <taxon>Hyaloscypha</taxon>
        <taxon>Hyaloscypha variabilis</taxon>
    </lineage>
</organism>
<evidence type="ECO:0000313" key="3">
    <source>
        <dbReference type="EMBL" id="PMD30895.1"/>
    </source>
</evidence>
<feature type="compositionally biased region" description="Polar residues" evidence="2">
    <location>
        <begin position="173"/>
        <end position="186"/>
    </location>
</feature>
<evidence type="ECO:0000256" key="1">
    <source>
        <dbReference type="SAM" id="Coils"/>
    </source>
</evidence>